<dbReference type="WBParaSite" id="NBR_0000683901-mRNA-1">
    <property type="protein sequence ID" value="NBR_0000683901-mRNA-1"/>
    <property type="gene ID" value="NBR_0000683901"/>
</dbReference>
<feature type="compositionally biased region" description="Basic and acidic residues" evidence="1">
    <location>
        <begin position="37"/>
        <end position="51"/>
    </location>
</feature>
<evidence type="ECO:0000313" key="4">
    <source>
        <dbReference type="WBParaSite" id="NBR_0000683901-mRNA-1"/>
    </source>
</evidence>
<protein>
    <submittedName>
        <fullName evidence="2 4">Uncharacterized protein</fullName>
    </submittedName>
</protein>
<keyword evidence="3" id="KW-1185">Reference proteome</keyword>
<feature type="region of interest" description="Disordered" evidence="1">
    <location>
        <begin position="1"/>
        <end position="20"/>
    </location>
</feature>
<reference evidence="2 3" key="2">
    <citation type="submission" date="2018-11" db="EMBL/GenBank/DDBJ databases">
        <authorList>
            <consortium name="Pathogen Informatics"/>
        </authorList>
    </citation>
    <scope>NUCLEOTIDE SEQUENCE [LARGE SCALE GENOMIC DNA]</scope>
</reference>
<dbReference type="Proteomes" id="UP000271162">
    <property type="component" value="Unassembled WGS sequence"/>
</dbReference>
<reference evidence="4" key="1">
    <citation type="submission" date="2017-02" db="UniProtKB">
        <authorList>
            <consortium name="WormBaseParasite"/>
        </authorList>
    </citation>
    <scope>IDENTIFICATION</scope>
</reference>
<organism evidence="4">
    <name type="scientific">Nippostrongylus brasiliensis</name>
    <name type="common">Rat hookworm</name>
    <dbReference type="NCBI Taxonomy" id="27835"/>
    <lineage>
        <taxon>Eukaryota</taxon>
        <taxon>Metazoa</taxon>
        <taxon>Ecdysozoa</taxon>
        <taxon>Nematoda</taxon>
        <taxon>Chromadorea</taxon>
        <taxon>Rhabditida</taxon>
        <taxon>Rhabditina</taxon>
        <taxon>Rhabditomorpha</taxon>
        <taxon>Strongyloidea</taxon>
        <taxon>Heligmosomidae</taxon>
        <taxon>Nippostrongylus</taxon>
    </lineage>
</organism>
<sequence length="68" mass="7313">MGVNARAPVGKPATPPMPKQRLLAATSLLTRRRRPHNHNEAEAEARSKDADEVAAVAVARQSNICTDV</sequence>
<feature type="region of interest" description="Disordered" evidence="1">
    <location>
        <begin position="28"/>
        <end position="52"/>
    </location>
</feature>
<dbReference type="AlphaFoldDB" id="A0A0N4XVK3"/>
<gene>
    <name evidence="2" type="ORF">NBR_LOCUS6840</name>
</gene>
<proteinExistence type="predicted"/>
<evidence type="ECO:0000313" key="2">
    <source>
        <dbReference type="EMBL" id="VDL70429.1"/>
    </source>
</evidence>
<accession>A0A0N4XVK3</accession>
<name>A0A0N4XVK3_NIPBR</name>
<evidence type="ECO:0000256" key="1">
    <source>
        <dbReference type="SAM" id="MobiDB-lite"/>
    </source>
</evidence>
<dbReference type="EMBL" id="UYSL01019834">
    <property type="protein sequence ID" value="VDL70429.1"/>
    <property type="molecule type" value="Genomic_DNA"/>
</dbReference>
<evidence type="ECO:0000313" key="3">
    <source>
        <dbReference type="Proteomes" id="UP000271162"/>
    </source>
</evidence>